<dbReference type="Gene3D" id="1.10.10.10">
    <property type="entry name" value="Winged helix-like DNA-binding domain superfamily/Winged helix DNA-binding domain"/>
    <property type="match status" value="1"/>
</dbReference>
<organism evidence="2 3">
    <name type="scientific">Ignisphaera cupida</name>
    <dbReference type="NCBI Taxonomy" id="3050454"/>
    <lineage>
        <taxon>Archaea</taxon>
        <taxon>Thermoproteota</taxon>
        <taxon>Thermoprotei</taxon>
        <taxon>Desulfurococcales</taxon>
        <taxon>Desulfurococcaceae</taxon>
        <taxon>Ignisphaera</taxon>
    </lineage>
</organism>
<dbReference type="EMBL" id="JASNVW010000006">
    <property type="protein sequence ID" value="MDK6029269.1"/>
    <property type="molecule type" value="Genomic_DNA"/>
</dbReference>
<dbReference type="InterPro" id="IPR036390">
    <property type="entry name" value="WH_DNA-bd_sf"/>
</dbReference>
<accession>A0ABD4Z986</accession>
<dbReference type="AlphaFoldDB" id="A0ABD4Z986"/>
<dbReference type="SUPFAM" id="SSF46785">
    <property type="entry name" value="Winged helix' DNA-binding domain"/>
    <property type="match status" value="1"/>
</dbReference>
<feature type="domain" description="Transcription regulator PadR N-terminal" evidence="1">
    <location>
        <begin position="26"/>
        <end position="90"/>
    </location>
</feature>
<dbReference type="InterPro" id="IPR036388">
    <property type="entry name" value="WH-like_DNA-bd_sf"/>
</dbReference>
<proteinExistence type="predicted"/>
<evidence type="ECO:0000313" key="3">
    <source>
        <dbReference type="Proteomes" id="UP001529235"/>
    </source>
</evidence>
<sequence length="105" mass="12151">MSSKALNRLKRKLTVETLWIYVAKTLLNKEPLRGYDIVKALRNDMGIKASTITVYSVIYRMVREGLLETIKSDGESLYRLSQKGREEFEKALEFLENILNILKSP</sequence>
<gene>
    <name evidence="2" type="ORF">QPL79_07820</name>
</gene>
<reference evidence="2 3" key="1">
    <citation type="submission" date="2023-05" db="EMBL/GenBank/DDBJ databases">
        <title>A new hyperthermophilic archaea 'Ignisphaera cupida' sp. nov. and description of the family 'Ignisphaeraceae' fam. nov.</title>
        <authorList>
            <person name="Podosokorskaya O.A."/>
            <person name="Elcheninov A.G."/>
            <person name="Klukina A."/>
            <person name="Merkel A.Y."/>
        </authorList>
    </citation>
    <scope>NUCLEOTIDE SEQUENCE [LARGE SCALE GENOMIC DNA]</scope>
    <source>
        <strain evidence="2 3">4213-co</strain>
    </source>
</reference>
<dbReference type="InterPro" id="IPR005149">
    <property type="entry name" value="Tscrpt_reg_PadR_N"/>
</dbReference>
<evidence type="ECO:0000259" key="1">
    <source>
        <dbReference type="Pfam" id="PF03551"/>
    </source>
</evidence>
<dbReference type="RefSeq" id="WP_285274256.1">
    <property type="nucleotide sequence ID" value="NZ_JASNVW010000006.1"/>
</dbReference>
<keyword evidence="3" id="KW-1185">Reference proteome</keyword>
<comment type="caution">
    <text evidence="2">The sequence shown here is derived from an EMBL/GenBank/DDBJ whole genome shotgun (WGS) entry which is preliminary data.</text>
</comment>
<dbReference type="Pfam" id="PF03551">
    <property type="entry name" value="PadR"/>
    <property type="match status" value="1"/>
</dbReference>
<dbReference type="Proteomes" id="UP001529235">
    <property type="component" value="Unassembled WGS sequence"/>
</dbReference>
<name>A0ABD4Z986_9CREN</name>
<protein>
    <submittedName>
        <fullName evidence="2">PadR family transcriptional regulator</fullName>
    </submittedName>
</protein>
<evidence type="ECO:0000313" key="2">
    <source>
        <dbReference type="EMBL" id="MDK6029269.1"/>
    </source>
</evidence>